<dbReference type="EMBL" id="CM042010">
    <property type="protein sequence ID" value="KAI3782508.1"/>
    <property type="molecule type" value="Genomic_DNA"/>
</dbReference>
<sequence length="146" mass="16950">MVIEKLNKKKEYFQDFSFEYSVGNDGKLTGLFWADEEAKRNYFAFGDVVGFDATYRTNKYRMIFVPFTGIDNHKRCVTFGAGLLSSESIESYKWLLHAFKSSFGKEPNVFVTDQDPAILQALPSVFSNTRHRLCMWHISQKFTDKD</sequence>
<dbReference type="Proteomes" id="UP001055811">
    <property type="component" value="Linkage Group LG02"/>
</dbReference>
<gene>
    <name evidence="1" type="ORF">L2E82_12557</name>
</gene>
<evidence type="ECO:0000313" key="2">
    <source>
        <dbReference type="Proteomes" id="UP001055811"/>
    </source>
</evidence>
<accession>A0ACB9GHI5</accession>
<organism evidence="1 2">
    <name type="scientific">Cichorium intybus</name>
    <name type="common">Chicory</name>
    <dbReference type="NCBI Taxonomy" id="13427"/>
    <lineage>
        <taxon>Eukaryota</taxon>
        <taxon>Viridiplantae</taxon>
        <taxon>Streptophyta</taxon>
        <taxon>Embryophyta</taxon>
        <taxon>Tracheophyta</taxon>
        <taxon>Spermatophyta</taxon>
        <taxon>Magnoliopsida</taxon>
        <taxon>eudicotyledons</taxon>
        <taxon>Gunneridae</taxon>
        <taxon>Pentapetalae</taxon>
        <taxon>asterids</taxon>
        <taxon>campanulids</taxon>
        <taxon>Asterales</taxon>
        <taxon>Asteraceae</taxon>
        <taxon>Cichorioideae</taxon>
        <taxon>Cichorieae</taxon>
        <taxon>Cichoriinae</taxon>
        <taxon>Cichorium</taxon>
    </lineage>
</organism>
<name>A0ACB9GHI5_CICIN</name>
<comment type="caution">
    <text evidence="1">The sequence shown here is derived from an EMBL/GenBank/DDBJ whole genome shotgun (WGS) entry which is preliminary data.</text>
</comment>
<reference evidence="2" key="1">
    <citation type="journal article" date="2022" name="Mol. Ecol. Resour.">
        <title>The genomes of chicory, endive, great burdock and yacon provide insights into Asteraceae palaeo-polyploidization history and plant inulin production.</title>
        <authorList>
            <person name="Fan W."/>
            <person name="Wang S."/>
            <person name="Wang H."/>
            <person name="Wang A."/>
            <person name="Jiang F."/>
            <person name="Liu H."/>
            <person name="Zhao H."/>
            <person name="Xu D."/>
            <person name="Zhang Y."/>
        </authorList>
    </citation>
    <scope>NUCLEOTIDE SEQUENCE [LARGE SCALE GENOMIC DNA]</scope>
    <source>
        <strain evidence="2">cv. Punajuju</strain>
    </source>
</reference>
<reference evidence="1 2" key="2">
    <citation type="journal article" date="2022" name="Mol. Ecol. Resour.">
        <title>The genomes of chicory, endive, great burdock and yacon provide insights into Asteraceae paleo-polyploidization history and plant inulin production.</title>
        <authorList>
            <person name="Fan W."/>
            <person name="Wang S."/>
            <person name="Wang H."/>
            <person name="Wang A."/>
            <person name="Jiang F."/>
            <person name="Liu H."/>
            <person name="Zhao H."/>
            <person name="Xu D."/>
            <person name="Zhang Y."/>
        </authorList>
    </citation>
    <scope>NUCLEOTIDE SEQUENCE [LARGE SCALE GENOMIC DNA]</scope>
    <source>
        <strain evidence="2">cv. Punajuju</strain>
        <tissue evidence="1">Leaves</tissue>
    </source>
</reference>
<evidence type="ECO:0000313" key="1">
    <source>
        <dbReference type="EMBL" id="KAI3782508.1"/>
    </source>
</evidence>
<keyword evidence="2" id="KW-1185">Reference proteome</keyword>
<proteinExistence type="predicted"/>
<protein>
    <submittedName>
        <fullName evidence="1">Uncharacterized protein</fullName>
    </submittedName>
</protein>